<dbReference type="InterPro" id="IPR008279">
    <property type="entry name" value="PEP-util_enz_mobile_dom"/>
</dbReference>
<keyword evidence="19" id="KW-1185">Reference proteome</keyword>
<evidence type="ECO:0000256" key="7">
    <source>
        <dbReference type="ARBA" id="ARBA00022679"/>
    </source>
</evidence>
<reference evidence="19" key="1">
    <citation type="submission" date="2016-02" db="EMBL/GenBank/DDBJ databases">
        <authorList>
            <person name="Holder M.E."/>
            <person name="Ajami N.J."/>
            <person name="Petrosino J.F."/>
        </authorList>
    </citation>
    <scope>NUCLEOTIDE SEQUENCE [LARGE SCALE GENOMIC DNA]</scope>
    <source>
        <strain evidence="19">CCUG 45958</strain>
    </source>
</reference>
<dbReference type="Gene3D" id="3.30.470.20">
    <property type="entry name" value="ATP-grasp fold, B domain"/>
    <property type="match status" value="1"/>
</dbReference>
<keyword evidence="7" id="KW-0808">Transferase</keyword>
<dbReference type="Proteomes" id="UP000069241">
    <property type="component" value="Chromosome"/>
</dbReference>
<dbReference type="RefSeq" id="WP_062252102.1">
    <property type="nucleotide sequence ID" value="NZ_CP014229.1"/>
</dbReference>
<dbReference type="GO" id="GO:0046872">
    <property type="term" value="F:metal ion binding"/>
    <property type="evidence" value="ECO:0007669"/>
    <property type="project" value="UniProtKB-KW"/>
</dbReference>
<keyword evidence="12" id="KW-0460">Magnesium</keyword>
<dbReference type="SUPFAM" id="SSF52009">
    <property type="entry name" value="Phosphohistidine domain"/>
    <property type="match status" value="1"/>
</dbReference>
<keyword evidence="8" id="KW-0479">Metal-binding</keyword>
<proteinExistence type="inferred from homology"/>
<evidence type="ECO:0000259" key="17">
    <source>
        <dbReference type="Pfam" id="PF02896"/>
    </source>
</evidence>
<dbReference type="InterPro" id="IPR036637">
    <property type="entry name" value="Phosphohistidine_dom_sf"/>
</dbReference>
<dbReference type="PROSITE" id="PS00742">
    <property type="entry name" value="PEP_ENZYMES_2"/>
    <property type="match status" value="1"/>
</dbReference>
<dbReference type="Pfam" id="PF02896">
    <property type="entry name" value="PEP-utilizers_C"/>
    <property type="match status" value="1"/>
</dbReference>
<evidence type="ECO:0000256" key="10">
    <source>
        <dbReference type="ARBA" id="ARBA00022777"/>
    </source>
</evidence>
<evidence type="ECO:0000256" key="3">
    <source>
        <dbReference type="ARBA" id="ARBA00004742"/>
    </source>
</evidence>
<dbReference type="InterPro" id="IPR040442">
    <property type="entry name" value="Pyrv_kinase-like_dom_sf"/>
</dbReference>
<evidence type="ECO:0000256" key="14">
    <source>
        <dbReference type="ARBA" id="ARBA00047700"/>
    </source>
</evidence>
<evidence type="ECO:0000259" key="16">
    <source>
        <dbReference type="Pfam" id="PF01326"/>
    </source>
</evidence>
<dbReference type="Gene3D" id="3.30.1490.20">
    <property type="entry name" value="ATP-grasp fold, A domain"/>
    <property type="match status" value="1"/>
</dbReference>
<dbReference type="PANTHER" id="PTHR43030:SF1">
    <property type="entry name" value="PHOSPHOENOLPYRUVATE SYNTHASE"/>
    <property type="match status" value="1"/>
</dbReference>
<dbReference type="InterPro" id="IPR006319">
    <property type="entry name" value="PEP_synth"/>
</dbReference>
<comment type="similarity">
    <text evidence="4">Belongs to the PEP-utilizing enzyme family.</text>
</comment>
<sequence>MAKSPAAKTAQAKPKTNSAELIQKKLVLTGADIVKLGPEAELLVGGKNYNTALISQIEGIQAPHFRAVSSLAFHRLLDETKVNGRVVRSVVDKEYGRIDWNDPEINQDPDFLQKFVRQLGKQSHDAAKAEGEQSHTKLRTFINNIVEGFATSPEGIDQLRKRSVMVQAAILSVDMPAEVDEAVRGAYKAICEENGDDMTPVAVRSSAAGEDSRKKAFAGLQDTYLNMVGADKVVEAYHWDCSSAYNLRSMTYRREAILDALARAEETGDESIAEMAKQEWAIEHTSLSVCMMQMINPVISGTAFSADTATGCRGTDRKDLVSIDASYGLGEAVVGGKVTPDKLYVFQRDDGSEVVIRQMGCKDMKIVYDEKGGTREVPVPELEALRWALSLSQAERVAKGVRAVSKAYGGMIMDTEFCIDANDKLWFVQARPETRWNEDLELHPTTIFMRRREVDAKAAAEAEILVEGNGASRGAGQGTVRFLRSALELNKIAKGDVLAAERTDPDMVPGMRVASAIMADVGGDTSHAAITSRELGIAAVIGIQRVDVLRALDGAEVTVDGTRGRVYRGLLPLHQVGGEMDVAKLPPTKTKVGLVLADVGQALFLSRLRNHPQFEVGLLRAEFMLGNISIHPQALEAFDNGELDGVVQAKVKELENRLSKVLREQMAAGLIVFNFNLREYVGEITGLSAEVSALADADKSLSAEEVLLQHRKMRELDHKIDQHMEMASRRIEVLKTSPDLADHVRIIMGYDDELALLPSADSESAKRAAEIEASVEAHVQRIQDLPAVVKLLENILHLREEIGLRTGLKKEMDDVRNLPEKIRGLIKARGFRTGKEHYVQTLAQNLALFAMAFYGKPITYRTTDFKSNEYRNLLGGNLFEHQEANPMLGYRGVSRNIHDWEIEAFKLARGVYGGSNLRMMLPFVRTLEEARSMRCYLDQVHKLKSGHDGLKIILMSELPSNAILAKQFVSEFDGFSIGSNDMTQMVLATDRDNARLAHIYDEEDPAVVWAILVSIFTGQKYGKKVGFCGQGVSNSVILRGLVAIAGITSASVVPDTYYQTVFDIAAVEKENIPTSQLGKWLGQQHHKRLAELMETAGYGHILKKYTEPQDIQEWYEGELQRRHEQLREHLDTPKEGFYRAELQSFRSTFHKPVIYATWNWDDTVLDALHQSGFENFDEQAKALEISRELNA</sequence>
<organism evidence="18 19">
    <name type="scientific">Desulfovibrio fairfieldensis</name>
    <dbReference type="NCBI Taxonomy" id="44742"/>
    <lineage>
        <taxon>Bacteria</taxon>
        <taxon>Pseudomonadati</taxon>
        <taxon>Thermodesulfobacteriota</taxon>
        <taxon>Desulfovibrionia</taxon>
        <taxon>Desulfovibrionales</taxon>
        <taxon>Desulfovibrionaceae</taxon>
        <taxon>Desulfovibrio</taxon>
    </lineage>
</organism>
<evidence type="ECO:0000313" key="18">
    <source>
        <dbReference type="EMBL" id="AMD89786.1"/>
    </source>
</evidence>
<accession>A0A0X8JJD0</accession>
<dbReference type="GO" id="GO:0006094">
    <property type="term" value="P:gluconeogenesis"/>
    <property type="evidence" value="ECO:0007669"/>
    <property type="project" value="UniProtKB-UniPathway"/>
</dbReference>
<evidence type="ECO:0000256" key="11">
    <source>
        <dbReference type="ARBA" id="ARBA00022840"/>
    </source>
</evidence>
<evidence type="ECO:0000256" key="9">
    <source>
        <dbReference type="ARBA" id="ARBA00022741"/>
    </source>
</evidence>
<keyword evidence="18" id="KW-0670">Pyruvate</keyword>
<feature type="domain" description="PEP-utilising enzyme C-terminal" evidence="17">
    <location>
        <begin position="838"/>
        <end position="1056"/>
    </location>
</feature>
<dbReference type="EMBL" id="CP014229">
    <property type="protein sequence ID" value="AMD89786.1"/>
    <property type="molecule type" value="Genomic_DNA"/>
</dbReference>
<dbReference type="PANTHER" id="PTHR43030">
    <property type="entry name" value="PHOSPHOENOLPYRUVATE SYNTHASE"/>
    <property type="match status" value="1"/>
</dbReference>
<evidence type="ECO:0000256" key="8">
    <source>
        <dbReference type="ARBA" id="ARBA00022723"/>
    </source>
</evidence>
<feature type="domain" description="Pyruvate phosphate dikinase AMP/ATP-binding" evidence="16">
    <location>
        <begin position="43"/>
        <end position="450"/>
    </location>
</feature>
<dbReference type="GO" id="GO:0005524">
    <property type="term" value="F:ATP binding"/>
    <property type="evidence" value="ECO:0007669"/>
    <property type="project" value="UniProtKB-KW"/>
</dbReference>
<dbReference type="Gene3D" id="3.20.20.60">
    <property type="entry name" value="Phosphoenolpyruvate-binding domains"/>
    <property type="match status" value="1"/>
</dbReference>
<evidence type="ECO:0000256" key="12">
    <source>
        <dbReference type="ARBA" id="ARBA00022842"/>
    </source>
</evidence>
<evidence type="ECO:0000259" key="15">
    <source>
        <dbReference type="Pfam" id="PF00391"/>
    </source>
</evidence>
<dbReference type="InterPro" id="IPR023151">
    <property type="entry name" value="PEP_util_CS"/>
</dbReference>
<evidence type="ECO:0000256" key="4">
    <source>
        <dbReference type="ARBA" id="ARBA00007837"/>
    </source>
</evidence>
<dbReference type="KEGG" id="dfi:AXF13_06500"/>
<dbReference type="Pfam" id="PF01326">
    <property type="entry name" value="PPDK_N"/>
    <property type="match status" value="1"/>
</dbReference>
<dbReference type="UniPathway" id="UPA00138"/>
<dbReference type="STRING" id="44742.AXF13_06500"/>
<dbReference type="Gene3D" id="3.50.30.10">
    <property type="entry name" value="Phosphohistidine domain"/>
    <property type="match status" value="1"/>
</dbReference>
<feature type="domain" description="PEP-utilising enzyme mobile" evidence="15">
    <location>
        <begin position="493"/>
        <end position="564"/>
    </location>
</feature>
<dbReference type="InterPro" id="IPR013815">
    <property type="entry name" value="ATP_grasp_subdomain_1"/>
</dbReference>
<comment type="cofactor">
    <cofactor evidence="1">
        <name>Mg(2+)</name>
        <dbReference type="ChEBI" id="CHEBI:18420"/>
    </cofactor>
</comment>
<keyword evidence="10" id="KW-0418">Kinase</keyword>
<keyword evidence="9" id="KW-0547">Nucleotide-binding</keyword>
<evidence type="ECO:0000256" key="1">
    <source>
        <dbReference type="ARBA" id="ARBA00001946"/>
    </source>
</evidence>
<dbReference type="SUPFAM" id="SSF51621">
    <property type="entry name" value="Phosphoenolpyruvate/pyruvate domain"/>
    <property type="match status" value="1"/>
</dbReference>
<protein>
    <recommendedName>
        <fullName evidence="6">Phosphoenolpyruvate synthase</fullName>
        <ecNumber evidence="5">2.7.9.2</ecNumber>
    </recommendedName>
    <alternativeName>
        <fullName evidence="13">Pyruvate, water dikinase</fullName>
    </alternativeName>
</protein>
<dbReference type="AlphaFoldDB" id="A0A0X8JJD0"/>
<gene>
    <name evidence="18" type="ORF">AXF13_06500</name>
</gene>
<dbReference type="EC" id="2.7.9.2" evidence="5"/>
<dbReference type="InterPro" id="IPR000121">
    <property type="entry name" value="PEP_util_C"/>
</dbReference>
<dbReference type="GO" id="GO:0008986">
    <property type="term" value="F:pyruvate, water dikinase activity"/>
    <property type="evidence" value="ECO:0007669"/>
    <property type="project" value="UniProtKB-EC"/>
</dbReference>
<dbReference type="SUPFAM" id="SSF56059">
    <property type="entry name" value="Glutathione synthetase ATP-binding domain-like"/>
    <property type="match status" value="1"/>
</dbReference>
<comment type="pathway">
    <text evidence="3">Carbohydrate biosynthesis; gluconeogenesis.</text>
</comment>
<dbReference type="Pfam" id="PF00391">
    <property type="entry name" value="PEP-utilizers"/>
    <property type="match status" value="1"/>
</dbReference>
<keyword evidence="11" id="KW-0067">ATP-binding</keyword>
<evidence type="ECO:0000256" key="6">
    <source>
        <dbReference type="ARBA" id="ARBA00021623"/>
    </source>
</evidence>
<evidence type="ECO:0000313" key="19">
    <source>
        <dbReference type="Proteomes" id="UP000069241"/>
    </source>
</evidence>
<comment type="catalytic activity">
    <reaction evidence="14">
        <text>pyruvate + ATP + H2O = phosphoenolpyruvate + AMP + phosphate + 2 H(+)</text>
        <dbReference type="Rhea" id="RHEA:11364"/>
        <dbReference type="ChEBI" id="CHEBI:15361"/>
        <dbReference type="ChEBI" id="CHEBI:15377"/>
        <dbReference type="ChEBI" id="CHEBI:15378"/>
        <dbReference type="ChEBI" id="CHEBI:30616"/>
        <dbReference type="ChEBI" id="CHEBI:43474"/>
        <dbReference type="ChEBI" id="CHEBI:58702"/>
        <dbReference type="ChEBI" id="CHEBI:456215"/>
        <dbReference type="EC" id="2.7.9.2"/>
    </reaction>
</comment>
<evidence type="ECO:0000256" key="5">
    <source>
        <dbReference type="ARBA" id="ARBA00011996"/>
    </source>
</evidence>
<comment type="function">
    <text evidence="2">Catalyzes the phosphorylation of pyruvate to phosphoenolpyruvate.</text>
</comment>
<name>A0A0X8JJD0_9BACT</name>
<dbReference type="InterPro" id="IPR015813">
    <property type="entry name" value="Pyrv/PenolPyrv_kinase-like_dom"/>
</dbReference>
<dbReference type="InterPro" id="IPR002192">
    <property type="entry name" value="PPDK_AMP/ATP-bd"/>
</dbReference>
<evidence type="ECO:0000256" key="2">
    <source>
        <dbReference type="ARBA" id="ARBA00002988"/>
    </source>
</evidence>
<evidence type="ECO:0000256" key="13">
    <source>
        <dbReference type="ARBA" id="ARBA00033470"/>
    </source>
</evidence>